<keyword evidence="3" id="KW-0833">Ubl conjugation pathway</keyword>
<name>A0A3Q4GA22_NEOBR</name>
<dbReference type="UniPathway" id="UPA00143"/>
<dbReference type="STRING" id="32507.ENSNBRP00000005785"/>
<dbReference type="Pfam" id="PF12014">
    <property type="entry name" value="Cyclin_D1_bind"/>
    <property type="match status" value="1"/>
</dbReference>
<dbReference type="GO" id="GO:0019005">
    <property type="term" value="C:SCF ubiquitin ligase complex"/>
    <property type="evidence" value="ECO:0007669"/>
    <property type="project" value="TreeGrafter"/>
</dbReference>
<dbReference type="PROSITE" id="PS50181">
    <property type="entry name" value="FBOX"/>
    <property type="match status" value="1"/>
</dbReference>
<protein>
    <submittedName>
        <fullName evidence="6">F-box protein 31</fullName>
    </submittedName>
</protein>
<dbReference type="PANTHER" id="PTHR10706:SF130">
    <property type="entry name" value="F-BOX ONLY PROTEIN 31"/>
    <property type="match status" value="1"/>
</dbReference>
<proteinExistence type="inferred from homology"/>
<comment type="pathway">
    <text evidence="1">Protein modification; protein ubiquitination.</text>
</comment>
<evidence type="ECO:0000256" key="4">
    <source>
        <dbReference type="SAM" id="MobiDB-lite"/>
    </source>
</evidence>
<feature type="compositionally biased region" description="Low complexity" evidence="4">
    <location>
        <begin position="510"/>
        <end position="522"/>
    </location>
</feature>
<evidence type="ECO:0000313" key="7">
    <source>
        <dbReference type="Proteomes" id="UP000261580"/>
    </source>
</evidence>
<evidence type="ECO:0000256" key="2">
    <source>
        <dbReference type="ARBA" id="ARBA00010611"/>
    </source>
</evidence>
<dbReference type="AlphaFoldDB" id="A0A3Q4GA22"/>
<comment type="similarity">
    <text evidence="2">Belongs to the FBXO31 family.</text>
</comment>
<reference evidence="6" key="1">
    <citation type="submission" date="2025-08" db="UniProtKB">
        <authorList>
            <consortium name="Ensembl"/>
        </authorList>
    </citation>
    <scope>IDENTIFICATION</scope>
</reference>
<dbReference type="Proteomes" id="UP000261580">
    <property type="component" value="Unassembled WGS sequence"/>
</dbReference>
<dbReference type="InterPro" id="IPR036047">
    <property type="entry name" value="F-box-like_dom_sf"/>
</dbReference>
<feature type="compositionally biased region" description="Acidic residues" evidence="4">
    <location>
        <begin position="29"/>
        <end position="39"/>
    </location>
</feature>
<dbReference type="InterPro" id="IPR045048">
    <property type="entry name" value="FBXO31/39"/>
</dbReference>
<keyword evidence="7" id="KW-1185">Reference proteome</keyword>
<dbReference type="GO" id="GO:0016567">
    <property type="term" value="P:protein ubiquitination"/>
    <property type="evidence" value="ECO:0007669"/>
    <property type="project" value="UniProtKB-UniPathway"/>
</dbReference>
<dbReference type="Bgee" id="ENSNBRG00000004542">
    <property type="expression patterns" value="Expressed in muscle tissue and 8 other cell types or tissues"/>
</dbReference>
<dbReference type="GeneTree" id="ENSGT00390000001368"/>
<evidence type="ECO:0000256" key="3">
    <source>
        <dbReference type="ARBA" id="ARBA00022786"/>
    </source>
</evidence>
<feature type="region of interest" description="Disordered" evidence="4">
    <location>
        <begin position="506"/>
        <end position="527"/>
    </location>
</feature>
<organism evidence="6 7">
    <name type="scientific">Neolamprologus brichardi</name>
    <name type="common">Fairy cichlid</name>
    <name type="synonym">Lamprologus brichardi</name>
    <dbReference type="NCBI Taxonomy" id="32507"/>
    <lineage>
        <taxon>Eukaryota</taxon>
        <taxon>Metazoa</taxon>
        <taxon>Chordata</taxon>
        <taxon>Craniata</taxon>
        <taxon>Vertebrata</taxon>
        <taxon>Euteleostomi</taxon>
        <taxon>Actinopterygii</taxon>
        <taxon>Neopterygii</taxon>
        <taxon>Teleostei</taxon>
        <taxon>Neoteleostei</taxon>
        <taxon>Acanthomorphata</taxon>
        <taxon>Ovalentaria</taxon>
        <taxon>Cichlomorphae</taxon>
        <taxon>Cichliformes</taxon>
        <taxon>Cichlidae</taxon>
        <taxon>African cichlids</taxon>
        <taxon>Pseudocrenilabrinae</taxon>
        <taxon>Lamprologini</taxon>
        <taxon>Neolamprologus</taxon>
    </lineage>
</organism>
<accession>A0A3Q4GA22</accession>
<evidence type="ECO:0000313" key="6">
    <source>
        <dbReference type="Ensembl" id="ENSNBRP00000005785.1"/>
    </source>
</evidence>
<feature type="region of interest" description="Disordered" evidence="4">
    <location>
        <begin position="15"/>
        <end position="65"/>
    </location>
</feature>
<dbReference type="InterPro" id="IPR001810">
    <property type="entry name" value="F-box_dom"/>
</dbReference>
<dbReference type="Pfam" id="PF12937">
    <property type="entry name" value="F-box-like"/>
    <property type="match status" value="1"/>
</dbReference>
<dbReference type="Gene3D" id="1.20.1280.50">
    <property type="match status" value="1"/>
</dbReference>
<sequence>MAVCARLCGVGQSRRCRRRQRHNQQDQGSDSDMDEEEEERIVGKGRFDAGACGGPERGVAATAGPSDAYEYGSGRVNTGGFLDRTSTGPPHPQSLAELPPELLVEIFSLLPGTTLSNVALVCKKFRQLLKTETIWRRRCIEEFGMKEDLRKVEARGVTSQDLYVKRVNPRVKSGRFMKLLPDYEHMDYRDVYTHLLYPYRHILGLWQPDIGPYGGLLNVVVGSFPLLHKTATYSKYWYKGTYHLGSAGKFFKIFFIQVDGLFIIGWMYLPPHDPRVEDPMRRRPLFRIHMMESNKATVECMYGHKGPHKGDIQTVKKDEFSTKCNQTDHHRMPGGRQEEFRTWLEEEWGRTLEEIFHEHMQELILMKFIYTSQYDNCLTYRRIYLPPAKPSDLLQPGLFKGTYGSHGLEIVMLSFHGMSARATKLTGDPNVPAGQLTLDVNLCRPVVLPDLEQQCNIEELSQLVMGVHEEVQREQEQKENGTSATGRCAAEGACGGSSAAEEMESNHGACSDSCDSSHSSRSNPETQPFVLPMGVMARNEEYPRACRKCFYGTGLIAGHGFTSPERTPGLFVLFDKDRFGFIWLELKSFSLYSRLTDNLPHAHAPNLERFEAMLRNMQSWTS</sequence>
<dbReference type="SMART" id="SM00256">
    <property type="entry name" value="FBOX"/>
    <property type="match status" value="1"/>
</dbReference>
<dbReference type="SUPFAM" id="SSF81383">
    <property type="entry name" value="F-box domain"/>
    <property type="match status" value="1"/>
</dbReference>
<evidence type="ECO:0000259" key="5">
    <source>
        <dbReference type="PROSITE" id="PS50181"/>
    </source>
</evidence>
<dbReference type="Ensembl" id="ENSNBRT00000005963.1">
    <property type="protein sequence ID" value="ENSNBRP00000005785.1"/>
    <property type="gene ID" value="ENSNBRG00000004542.1"/>
</dbReference>
<reference evidence="6" key="2">
    <citation type="submission" date="2025-09" db="UniProtKB">
        <authorList>
            <consortium name="Ensembl"/>
        </authorList>
    </citation>
    <scope>IDENTIFICATION</scope>
</reference>
<feature type="domain" description="F-box" evidence="5">
    <location>
        <begin position="92"/>
        <end position="138"/>
    </location>
</feature>
<dbReference type="CDD" id="cd22102">
    <property type="entry name" value="F-box_FBXO31"/>
    <property type="match status" value="1"/>
</dbReference>
<dbReference type="GO" id="GO:0031146">
    <property type="term" value="P:SCF-dependent proteasomal ubiquitin-dependent protein catabolic process"/>
    <property type="evidence" value="ECO:0007669"/>
    <property type="project" value="TreeGrafter"/>
</dbReference>
<dbReference type="PANTHER" id="PTHR10706">
    <property type="entry name" value="F-BOX FAMILY PROTEIN"/>
    <property type="match status" value="1"/>
</dbReference>
<evidence type="ECO:0000256" key="1">
    <source>
        <dbReference type="ARBA" id="ARBA00004906"/>
    </source>
</evidence>